<reference evidence="2" key="2">
    <citation type="submission" date="2016-06" db="EMBL/GenBank/DDBJ databases">
        <title>The genome of a short-lived fish provides insights into sex chromosome evolution and the genetic control of aging.</title>
        <authorList>
            <person name="Reichwald K."/>
            <person name="Felder M."/>
            <person name="Petzold A."/>
            <person name="Koch P."/>
            <person name="Groth M."/>
            <person name="Platzer M."/>
        </authorList>
    </citation>
    <scope>NUCLEOTIDE SEQUENCE</scope>
    <source>
        <tissue evidence="2">Brain</tissue>
    </source>
</reference>
<dbReference type="EMBL" id="HADZ01012358">
    <property type="protein sequence ID" value="SBP76299.1"/>
    <property type="molecule type" value="Transcribed_RNA"/>
</dbReference>
<evidence type="ECO:0000256" key="1">
    <source>
        <dbReference type="SAM" id="MobiDB-lite"/>
    </source>
</evidence>
<evidence type="ECO:0000313" key="2">
    <source>
        <dbReference type="EMBL" id="SBP76299.1"/>
    </source>
</evidence>
<protein>
    <submittedName>
        <fullName evidence="2">Uncharacterized protein</fullName>
    </submittedName>
</protein>
<sequence length="109" mass="12753">MDICWMSSTERLLHSVVHLRTFSPITRPSYSKSAAFRSADPVHKPPARPEPRRSSETTLRERSRAPNVNLNFTVRLHYFSRKIKFCRMDQNLKTSADTNVSFRSQTEHF</sequence>
<reference evidence="2" key="1">
    <citation type="submission" date="2016-05" db="EMBL/GenBank/DDBJ databases">
        <authorList>
            <person name="Lavstsen T."/>
            <person name="Jespersen J.S."/>
        </authorList>
    </citation>
    <scope>NUCLEOTIDE SEQUENCE</scope>
    <source>
        <tissue evidence="2">Brain</tissue>
    </source>
</reference>
<name>A0A1A8C9K4_NOTKA</name>
<proteinExistence type="predicted"/>
<dbReference type="EMBL" id="HAEA01000386">
    <property type="protein sequence ID" value="SBQ28866.1"/>
    <property type="molecule type" value="Transcribed_RNA"/>
</dbReference>
<gene>
    <name evidence="2" type="primary">Nfu_g_1_015617</name>
</gene>
<organism evidence="2">
    <name type="scientific">Nothobranchius kadleci</name>
    <name type="common">African annual killifish</name>
    <dbReference type="NCBI Taxonomy" id="1051664"/>
    <lineage>
        <taxon>Eukaryota</taxon>
        <taxon>Metazoa</taxon>
        <taxon>Chordata</taxon>
        <taxon>Craniata</taxon>
        <taxon>Vertebrata</taxon>
        <taxon>Euteleostomi</taxon>
        <taxon>Actinopterygii</taxon>
        <taxon>Neopterygii</taxon>
        <taxon>Teleostei</taxon>
        <taxon>Neoteleostei</taxon>
        <taxon>Acanthomorphata</taxon>
        <taxon>Ovalentaria</taxon>
        <taxon>Atherinomorphae</taxon>
        <taxon>Cyprinodontiformes</taxon>
        <taxon>Nothobranchiidae</taxon>
        <taxon>Nothobranchius</taxon>
    </lineage>
</organism>
<feature type="region of interest" description="Disordered" evidence="1">
    <location>
        <begin position="30"/>
        <end position="64"/>
    </location>
</feature>
<feature type="compositionally biased region" description="Basic and acidic residues" evidence="1">
    <location>
        <begin position="40"/>
        <end position="64"/>
    </location>
</feature>
<dbReference type="AlphaFoldDB" id="A0A1A8C9K4"/>
<accession>A0A1A8C9K4</accession>